<dbReference type="CDD" id="cd02968">
    <property type="entry name" value="SCO"/>
    <property type="match status" value="1"/>
</dbReference>
<comment type="similarity">
    <text evidence="1">Belongs to the SCO1/2 family.</text>
</comment>
<dbReference type="GO" id="GO:0046872">
    <property type="term" value="F:metal ion binding"/>
    <property type="evidence" value="ECO:0007669"/>
    <property type="project" value="UniProtKB-KW"/>
</dbReference>
<evidence type="ECO:0000256" key="1">
    <source>
        <dbReference type="ARBA" id="ARBA00010996"/>
    </source>
</evidence>
<dbReference type="PANTHER" id="PTHR12151:SF8">
    <property type="entry name" value="THIOREDOXIN DOMAIN-CONTAINING PROTEIN"/>
    <property type="match status" value="1"/>
</dbReference>
<dbReference type="InterPro" id="IPR036249">
    <property type="entry name" value="Thioredoxin-like_sf"/>
</dbReference>
<dbReference type="Gene3D" id="3.40.30.10">
    <property type="entry name" value="Glutaredoxin"/>
    <property type="match status" value="1"/>
</dbReference>
<feature type="region of interest" description="Disordered" evidence="4">
    <location>
        <begin position="282"/>
        <end position="303"/>
    </location>
</feature>
<evidence type="ECO:0000256" key="3">
    <source>
        <dbReference type="PIRSR" id="PIRSR603782-2"/>
    </source>
</evidence>
<dbReference type="PANTHER" id="PTHR12151">
    <property type="entry name" value="ELECTRON TRANSPORT PROTIN SCO1/SENC FAMILY MEMBER"/>
    <property type="match status" value="1"/>
</dbReference>
<evidence type="ECO:0000256" key="2">
    <source>
        <dbReference type="PIRSR" id="PIRSR603782-1"/>
    </source>
</evidence>
<feature type="binding site" evidence="2">
    <location>
        <position position="184"/>
    </location>
    <ligand>
        <name>Cu cation</name>
        <dbReference type="ChEBI" id="CHEBI:23378"/>
    </ligand>
</feature>
<protein>
    <recommendedName>
        <fullName evidence="8">Thioredoxin domain-containing protein</fullName>
    </recommendedName>
</protein>
<proteinExistence type="inferred from homology"/>
<keyword evidence="7" id="KW-1185">Reference proteome</keyword>
<dbReference type="Pfam" id="PF02630">
    <property type="entry name" value="SCO1-SenC"/>
    <property type="match status" value="1"/>
</dbReference>
<feature type="binding site" evidence="2">
    <location>
        <position position="90"/>
    </location>
    <ligand>
        <name>Cu cation</name>
        <dbReference type="ChEBI" id="CHEBI:23378"/>
    </ligand>
</feature>
<keyword evidence="2" id="KW-0479">Metal-binding</keyword>
<gene>
    <name evidence="6" type="ORF">Mal33_35580</name>
</gene>
<name>A0A518IWT3_9BACT</name>
<dbReference type="Proteomes" id="UP000316770">
    <property type="component" value="Chromosome"/>
</dbReference>
<organism evidence="6 7">
    <name type="scientific">Rosistilla oblonga</name>
    <dbReference type="NCBI Taxonomy" id="2527990"/>
    <lineage>
        <taxon>Bacteria</taxon>
        <taxon>Pseudomonadati</taxon>
        <taxon>Planctomycetota</taxon>
        <taxon>Planctomycetia</taxon>
        <taxon>Pirellulales</taxon>
        <taxon>Pirellulaceae</taxon>
        <taxon>Rosistilla</taxon>
    </lineage>
</organism>
<accession>A0A518IWT3</accession>
<evidence type="ECO:0000256" key="5">
    <source>
        <dbReference type="SAM" id="Phobius"/>
    </source>
</evidence>
<keyword evidence="5" id="KW-0472">Membrane</keyword>
<feature type="binding site" evidence="2">
    <location>
        <position position="94"/>
    </location>
    <ligand>
        <name>Cu cation</name>
        <dbReference type="ChEBI" id="CHEBI:23378"/>
    </ligand>
</feature>
<dbReference type="SUPFAM" id="SSF52833">
    <property type="entry name" value="Thioredoxin-like"/>
    <property type="match status" value="1"/>
</dbReference>
<keyword evidence="3" id="KW-1015">Disulfide bond</keyword>
<evidence type="ECO:0000313" key="6">
    <source>
        <dbReference type="EMBL" id="QDV57548.1"/>
    </source>
</evidence>
<dbReference type="EMBL" id="CP036318">
    <property type="protein sequence ID" value="QDV57548.1"/>
    <property type="molecule type" value="Genomic_DNA"/>
</dbReference>
<keyword evidence="2" id="KW-0186">Copper</keyword>
<dbReference type="InterPro" id="IPR003782">
    <property type="entry name" value="SCO1/SenC"/>
</dbReference>
<evidence type="ECO:0008006" key="8">
    <source>
        <dbReference type="Google" id="ProtNLM"/>
    </source>
</evidence>
<keyword evidence="5" id="KW-0812">Transmembrane</keyword>
<feature type="transmembrane region" description="Helical" evidence="5">
    <location>
        <begin position="251"/>
        <end position="272"/>
    </location>
</feature>
<evidence type="ECO:0000256" key="4">
    <source>
        <dbReference type="SAM" id="MobiDB-lite"/>
    </source>
</evidence>
<dbReference type="RefSeq" id="WP_145287057.1">
    <property type="nucleotide sequence ID" value="NZ_CP036318.1"/>
</dbReference>
<keyword evidence="5" id="KW-1133">Transmembrane helix</keyword>
<sequence>MKEPVTKLKRLPLAIYCLAAICCVFTDQTAVGQLIKDLPASVQEVGVEQRLGETLPLNTVFFDERGQKVRLNQFFDGQRPVLVTLNYSDCPMLCSLQLNKLVTALDELDLEVGKDFQIVTISIDPKETPFKARETKSKYVNILPREGVADGWHFLTGKQDSITKVADAIGFRYKFIPETGQYSHAAMLAFCTPEGMISSYLLLIDYPADQVKLGLLAAGGGNIGSLVDNFVLYCSVYNPLEGSYTASAWKIMRLSAAATVLLLLIGLVPYWLGRRKTSADLSNHELPNQSRMNVQQNAAHHSQ</sequence>
<evidence type="ECO:0000313" key="7">
    <source>
        <dbReference type="Proteomes" id="UP000316770"/>
    </source>
</evidence>
<reference evidence="6 7" key="1">
    <citation type="submission" date="2019-02" db="EMBL/GenBank/DDBJ databases">
        <title>Deep-cultivation of Planctomycetes and their phenomic and genomic characterization uncovers novel biology.</title>
        <authorList>
            <person name="Wiegand S."/>
            <person name="Jogler M."/>
            <person name="Boedeker C."/>
            <person name="Pinto D."/>
            <person name="Vollmers J."/>
            <person name="Rivas-Marin E."/>
            <person name="Kohn T."/>
            <person name="Peeters S.H."/>
            <person name="Heuer A."/>
            <person name="Rast P."/>
            <person name="Oberbeckmann S."/>
            <person name="Bunk B."/>
            <person name="Jeske O."/>
            <person name="Meyerdierks A."/>
            <person name="Storesund J.E."/>
            <person name="Kallscheuer N."/>
            <person name="Luecker S."/>
            <person name="Lage O.M."/>
            <person name="Pohl T."/>
            <person name="Merkel B.J."/>
            <person name="Hornburger P."/>
            <person name="Mueller R.-W."/>
            <person name="Bruemmer F."/>
            <person name="Labrenz M."/>
            <person name="Spormann A.M."/>
            <person name="Op den Camp H."/>
            <person name="Overmann J."/>
            <person name="Amann R."/>
            <person name="Jetten M.S.M."/>
            <person name="Mascher T."/>
            <person name="Medema M.H."/>
            <person name="Devos D.P."/>
            <person name="Kaster A.-K."/>
            <person name="Ovreas L."/>
            <person name="Rohde M."/>
            <person name="Galperin M.Y."/>
            <person name="Jogler C."/>
        </authorList>
    </citation>
    <scope>NUCLEOTIDE SEQUENCE [LARGE SCALE GENOMIC DNA]</scope>
    <source>
        <strain evidence="6 7">Mal33</strain>
    </source>
</reference>
<feature type="disulfide bond" description="Redox-active" evidence="3">
    <location>
        <begin position="90"/>
        <end position="94"/>
    </location>
</feature>
<dbReference type="AlphaFoldDB" id="A0A518IWT3"/>